<dbReference type="Pfam" id="PF14722">
    <property type="entry name" value="KRAP_IP3R_bind"/>
    <property type="match status" value="1"/>
</dbReference>
<reference evidence="2" key="1">
    <citation type="journal article" date="2021" name="Sci. Adv.">
        <title>The American lobster genome reveals insights on longevity, neural, and immune adaptations.</title>
        <authorList>
            <person name="Polinski J.M."/>
            <person name="Zimin A.V."/>
            <person name="Clark K.F."/>
            <person name="Kohn A.B."/>
            <person name="Sadowski N."/>
            <person name="Timp W."/>
            <person name="Ptitsyn A."/>
            <person name="Khanna P."/>
            <person name="Romanova D.Y."/>
            <person name="Williams P."/>
            <person name="Greenwood S.J."/>
            <person name="Moroz L.L."/>
            <person name="Walt D.R."/>
            <person name="Bodnar A.G."/>
        </authorList>
    </citation>
    <scope>NUCLEOTIDE SEQUENCE</scope>
    <source>
        <strain evidence="2">GMGI-L3</strain>
    </source>
</reference>
<keyword evidence="3" id="KW-1185">Reference proteome</keyword>
<accession>A0A8J5MXD3</accession>
<dbReference type="PANTHER" id="PTHR17469">
    <property type="entry name" value="SPERM SPECIFIC ANTIGEN 2-RELATED"/>
    <property type="match status" value="1"/>
</dbReference>
<dbReference type="EMBL" id="JAHLQT010022185">
    <property type="protein sequence ID" value="KAG7166852.1"/>
    <property type="molecule type" value="Genomic_DNA"/>
</dbReference>
<organism evidence="2 3">
    <name type="scientific">Homarus americanus</name>
    <name type="common">American lobster</name>
    <dbReference type="NCBI Taxonomy" id="6706"/>
    <lineage>
        <taxon>Eukaryota</taxon>
        <taxon>Metazoa</taxon>
        <taxon>Ecdysozoa</taxon>
        <taxon>Arthropoda</taxon>
        <taxon>Crustacea</taxon>
        <taxon>Multicrustacea</taxon>
        <taxon>Malacostraca</taxon>
        <taxon>Eumalacostraca</taxon>
        <taxon>Eucarida</taxon>
        <taxon>Decapoda</taxon>
        <taxon>Pleocyemata</taxon>
        <taxon>Astacidea</taxon>
        <taxon>Nephropoidea</taxon>
        <taxon>Nephropidae</taxon>
        <taxon>Homarus</taxon>
    </lineage>
</organism>
<dbReference type="SMART" id="SM01257">
    <property type="entry name" value="KRAP_IP3R_bind"/>
    <property type="match status" value="1"/>
</dbReference>
<dbReference type="GO" id="GO:0005102">
    <property type="term" value="F:signaling receptor binding"/>
    <property type="evidence" value="ECO:0007669"/>
    <property type="project" value="InterPro"/>
</dbReference>
<sequence>MAVEEDGETWGPVEVIGGDEDMLYLGAEESLVTSSVTTTGAARLSRADASVTASVTIAGAATSTASQPASAISVTEDAAASLMGGRLHHPPSSFYQPSQIDGATAVFTRPLTLTDVEITLQEQQADKMGVEGRRSQFASLREKQSSFQSELSGLSFHSNYNQMKKHTVQLSIRSSIDSLLESRQADPVEVLLSLGFGGHAQDGISRIPERFLRPSQVPGNDIDEFMRSEDEISEMMETAEMMPGIDPQGLTMMRGGLSPRGRRRYRRRYYLRPQSPQPSIRSAPPSLQHYSKSRFLTVQRDGHAQAPSQSFLYDYF</sequence>
<evidence type="ECO:0000313" key="3">
    <source>
        <dbReference type="Proteomes" id="UP000747542"/>
    </source>
</evidence>
<evidence type="ECO:0000313" key="2">
    <source>
        <dbReference type="EMBL" id="KAG7166852.1"/>
    </source>
</evidence>
<protein>
    <submittedName>
        <fullName evidence="2">TESPA1-like</fullName>
    </submittedName>
</protein>
<gene>
    <name evidence="2" type="primary">TESPA1-L</name>
    <name evidence="2" type="ORF">Hamer_G010526</name>
</gene>
<proteinExistence type="predicted"/>
<evidence type="ECO:0000259" key="1">
    <source>
        <dbReference type="SMART" id="SM01257"/>
    </source>
</evidence>
<dbReference type="InterPro" id="IPR029325">
    <property type="entry name" value="ITPR-bd"/>
</dbReference>
<feature type="domain" description="ITPR-interacting" evidence="1">
    <location>
        <begin position="155"/>
        <end position="301"/>
    </location>
</feature>
<comment type="caution">
    <text evidence="2">The sequence shown here is derived from an EMBL/GenBank/DDBJ whole genome shotgun (WGS) entry which is preliminary data.</text>
</comment>
<dbReference type="PANTHER" id="PTHR17469:SF15">
    <property type="entry name" value="ITPR-INTERACTING DOMAIN-CONTAINING PROTEIN"/>
    <property type="match status" value="1"/>
</dbReference>
<dbReference type="AlphaFoldDB" id="A0A8J5MXD3"/>
<dbReference type="InterPro" id="IPR043444">
    <property type="entry name" value="TESPA1-like"/>
</dbReference>
<name>A0A8J5MXD3_HOMAM</name>
<dbReference type="Proteomes" id="UP000747542">
    <property type="component" value="Unassembled WGS sequence"/>
</dbReference>